<comment type="caution">
    <text evidence="10">The sequence shown here is derived from an EMBL/GenBank/DDBJ whole genome shotgun (WGS) entry which is preliminary data.</text>
</comment>
<dbReference type="SUPFAM" id="SSF53098">
    <property type="entry name" value="Ribonuclease H-like"/>
    <property type="match status" value="1"/>
</dbReference>
<dbReference type="Proteomes" id="UP000321201">
    <property type="component" value="Unassembled WGS sequence"/>
</dbReference>
<comment type="subunit">
    <text evidence="6">DNA polymerase III contains a core (composed of alpha, epsilon and theta chains) that associates with a tau subunit. This core dimerizes to form the POLIII' complex. PolIII' associates with the gamma complex (composed of gamma, delta, delta', psi and chi chains) and with the beta chain to form the complete DNA polymerase III complex.</text>
</comment>
<dbReference type="GO" id="GO:0005829">
    <property type="term" value="C:cytosol"/>
    <property type="evidence" value="ECO:0007669"/>
    <property type="project" value="TreeGrafter"/>
</dbReference>
<evidence type="ECO:0000256" key="6">
    <source>
        <dbReference type="ARBA" id="ARBA00026073"/>
    </source>
</evidence>
<dbReference type="GO" id="GO:0008408">
    <property type="term" value="F:3'-5' exonuclease activity"/>
    <property type="evidence" value="ECO:0007669"/>
    <property type="project" value="TreeGrafter"/>
</dbReference>
<keyword evidence="11" id="KW-1185">Reference proteome</keyword>
<dbReference type="SMR" id="A0A5C7EM71"/>
<evidence type="ECO:0000256" key="8">
    <source>
        <dbReference type="SAM" id="Coils"/>
    </source>
</evidence>
<evidence type="ECO:0000256" key="2">
    <source>
        <dbReference type="ARBA" id="ARBA00022722"/>
    </source>
</evidence>
<dbReference type="SMART" id="SM00479">
    <property type="entry name" value="EXOIII"/>
    <property type="match status" value="1"/>
</dbReference>
<dbReference type="PANTHER" id="PTHR30231">
    <property type="entry name" value="DNA POLYMERASE III SUBUNIT EPSILON"/>
    <property type="match status" value="1"/>
</dbReference>
<organism evidence="10 11">
    <name type="scientific">Pelomicrobium methylotrophicum</name>
    <dbReference type="NCBI Taxonomy" id="2602750"/>
    <lineage>
        <taxon>Bacteria</taxon>
        <taxon>Pseudomonadati</taxon>
        <taxon>Pseudomonadota</taxon>
        <taxon>Hydrogenophilia</taxon>
        <taxon>Hydrogenophilia incertae sedis</taxon>
        <taxon>Pelomicrobium</taxon>
    </lineage>
</organism>
<evidence type="ECO:0000256" key="7">
    <source>
        <dbReference type="ARBA" id="ARBA00049244"/>
    </source>
</evidence>
<sequence>MREDLQVMLEANPAHRATLDGAVEMRALAEAVNRLAEHHHALLERVEARVAEAKRAVEDEKNRLAALISELAQGVLACNLEGQILLYNNRARQLLTSNHAASGSGGGLVGLGRSVFGVIDRPLIVHALDTIHAQLAQKRPHPVARFVTTTPSGQLVRVLVVPVLGNEIVTGFVMTLDDVTRPVEQGGRRDALLQSITEGSRAALGSIRAAVETLQSFPDMPPEQQKRFIGVISQETHRLSERVEGAIREFSDAMKAQWVMEDMLGEDLVAAACRRIEARLGLAAKIDAVMPDLWVRVDSFALVQVLSYLAARLKEDFGLREVRFRLEGDRRLAHLDLVWRGAPLSAETVFAWESEPLTAGGEDIPLTVKDVIERHGGEMWYQRDRPAQESYFRLLIPASVPETIGFRLPNLAGSRPEYYDFDLFSQQPSSPALDQRKLTELKYTVFDTETTGLEPSAGDEIVSIGAVRIVNGRLLLHEAFDQLVDPRRPMSPASIKVTGIDPSLLQGQPPIESVLPAFHRFCEDSVLVAHNAAFDMRFLQMKESSAGVKFTQPVLDTLLLSIIIHPNQETHSLEAIAARLGVNVVGRHTALGDAIVTGEVFLRMIPLLAERGIHTLREAREASQRTYYARIRY</sequence>
<comment type="function">
    <text evidence="5">DNA polymerase III is a complex, multichain enzyme responsible for most of the replicative synthesis in bacteria. The epsilon subunit contain the editing function and is a proofreading 3'-5' exonuclease.</text>
</comment>
<dbReference type="CDD" id="cd06127">
    <property type="entry name" value="DEDDh"/>
    <property type="match status" value="1"/>
</dbReference>
<gene>
    <name evidence="10" type="ORF">FR698_00880</name>
</gene>
<keyword evidence="8" id="KW-0175">Coiled coil</keyword>
<dbReference type="Gene3D" id="3.30.420.10">
    <property type="entry name" value="Ribonuclease H-like superfamily/Ribonuclease H"/>
    <property type="match status" value="1"/>
</dbReference>
<keyword evidence="4" id="KW-0269">Exonuclease</keyword>
<dbReference type="GO" id="GO:0006260">
    <property type="term" value="P:DNA replication"/>
    <property type="evidence" value="ECO:0007669"/>
    <property type="project" value="InterPro"/>
</dbReference>
<evidence type="ECO:0000313" key="10">
    <source>
        <dbReference type="EMBL" id="TXF13824.1"/>
    </source>
</evidence>
<name>A0A5C7EM71_9PROT</name>
<evidence type="ECO:0000313" key="11">
    <source>
        <dbReference type="Proteomes" id="UP000321201"/>
    </source>
</evidence>
<dbReference type="InterPro" id="IPR035965">
    <property type="entry name" value="PAS-like_dom_sf"/>
</dbReference>
<evidence type="ECO:0000259" key="9">
    <source>
        <dbReference type="SMART" id="SM00479"/>
    </source>
</evidence>
<dbReference type="InterPro" id="IPR013520">
    <property type="entry name" value="Ribonucl_H"/>
</dbReference>
<evidence type="ECO:0000256" key="4">
    <source>
        <dbReference type="ARBA" id="ARBA00022839"/>
    </source>
</evidence>
<keyword evidence="3" id="KW-0378">Hydrolase</keyword>
<dbReference type="GO" id="GO:0003677">
    <property type="term" value="F:DNA binding"/>
    <property type="evidence" value="ECO:0007669"/>
    <property type="project" value="InterPro"/>
</dbReference>
<feature type="coiled-coil region" evidence="8">
    <location>
        <begin position="36"/>
        <end position="70"/>
    </location>
</feature>
<protein>
    <recommendedName>
        <fullName evidence="1">DNA-directed DNA polymerase</fullName>
        <ecNumber evidence="1">2.7.7.7</ecNumber>
    </recommendedName>
</protein>
<accession>A0A5C7EM71</accession>
<evidence type="ECO:0000256" key="1">
    <source>
        <dbReference type="ARBA" id="ARBA00012417"/>
    </source>
</evidence>
<dbReference type="EMBL" id="VPFL01000001">
    <property type="protein sequence ID" value="TXF13824.1"/>
    <property type="molecule type" value="Genomic_DNA"/>
</dbReference>
<dbReference type="Gene3D" id="3.30.450.20">
    <property type="entry name" value="PAS domain"/>
    <property type="match status" value="1"/>
</dbReference>
<dbReference type="NCBIfam" id="TIGR00573">
    <property type="entry name" value="dnaq"/>
    <property type="match status" value="1"/>
</dbReference>
<proteinExistence type="predicted"/>
<comment type="catalytic activity">
    <reaction evidence="7">
        <text>DNA(n) + a 2'-deoxyribonucleoside 5'-triphosphate = DNA(n+1) + diphosphate</text>
        <dbReference type="Rhea" id="RHEA:22508"/>
        <dbReference type="Rhea" id="RHEA-COMP:17339"/>
        <dbReference type="Rhea" id="RHEA-COMP:17340"/>
        <dbReference type="ChEBI" id="CHEBI:33019"/>
        <dbReference type="ChEBI" id="CHEBI:61560"/>
        <dbReference type="ChEBI" id="CHEBI:173112"/>
        <dbReference type="EC" id="2.7.7.7"/>
    </reaction>
</comment>
<feature type="domain" description="Exonuclease" evidence="9">
    <location>
        <begin position="442"/>
        <end position="610"/>
    </location>
</feature>
<reference evidence="10 11" key="1">
    <citation type="submission" date="2019-08" db="EMBL/GenBank/DDBJ databases">
        <title>Pelomicrobium methylotrophicum gen. nov., sp. nov. a moderately thermophilic, facultatively anaerobic, lithoautotrophic and methylotrophic bacterium isolated from a terrestrial mud volcano.</title>
        <authorList>
            <person name="Slobodkina G.B."/>
            <person name="Merkel A.Y."/>
            <person name="Slobodkin A.I."/>
        </authorList>
    </citation>
    <scope>NUCLEOTIDE SEQUENCE [LARGE SCALE GENOMIC DNA]</scope>
    <source>
        <strain evidence="10 11">SM250</strain>
    </source>
</reference>
<dbReference type="EC" id="2.7.7.7" evidence="1"/>
<evidence type="ECO:0000256" key="3">
    <source>
        <dbReference type="ARBA" id="ARBA00022801"/>
    </source>
</evidence>
<dbReference type="AlphaFoldDB" id="A0A5C7EM71"/>
<dbReference type="InterPro" id="IPR006054">
    <property type="entry name" value="DnaQ"/>
</dbReference>
<evidence type="ECO:0000256" key="5">
    <source>
        <dbReference type="ARBA" id="ARBA00025483"/>
    </source>
</evidence>
<dbReference type="GO" id="GO:0003887">
    <property type="term" value="F:DNA-directed DNA polymerase activity"/>
    <property type="evidence" value="ECO:0007669"/>
    <property type="project" value="UniProtKB-EC"/>
</dbReference>
<dbReference type="InParanoid" id="A0A5C7EM71"/>
<keyword evidence="2" id="KW-0540">Nuclease</keyword>
<dbReference type="InterPro" id="IPR036397">
    <property type="entry name" value="RNaseH_sf"/>
</dbReference>
<dbReference type="InterPro" id="IPR012337">
    <property type="entry name" value="RNaseH-like_sf"/>
</dbReference>
<dbReference type="PANTHER" id="PTHR30231:SF4">
    <property type="entry name" value="PROTEIN NEN2"/>
    <property type="match status" value="1"/>
</dbReference>
<dbReference type="SUPFAM" id="SSF55785">
    <property type="entry name" value="PYP-like sensor domain (PAS domain)"/>
    <property type="match status" value="1"/>
</dbReference>
<dbReference type="OrthoDB" id="9803913at2"/>
<dbReference type="FunFam" id="3.30.420.10:FF:000045">
    <property type="entry name" value="3'-5' exonuclease DinG"/>
    <property type="match status" value="1"/>
</dbReference>
<dbReference type="Pfam" id="PF00929">
    <property type="entry name" value="RNase_T"/>
    <property type="match status" value="1"/>
</dbReference>